<dbReference type="Gene3D" id="3.40.50.150">
    <property type="entry name" value="Vaccinia Virus protein VP39"/>
    <property type="match status" value="1"/>
</dbReference>
<dbReference type="InterPro" id="IPR030374">
    <property type="entry name" value="PABS"/>
</dbReference>
<dbReference type="InterPro" id="IPR029063">
    <property type="entry name" value="SAM-dependent_MTases_sf"/>
</dbReference>
<name>A0AAD9JRQ3_9ANNE</name>
<protein>
    <recommendedName>
        <fullName evidence="8">Spermidine synthase</fullName>
        <ecNumber evidence="4">2.5.1.16</ecNumber>
    </recommendedName>
    <alternativeName>
        <fullName evidence="9">Putrescine aminopropyltransferase</fullName>
    </alternativeName>
</protein>
<dbReference type="EC" id="2.5.1.16" evidence="4"/>
<evidence type="ECO:0000313" key="13">
    <source>
        <dbReference type="EMBL" id="KAK2157934.1"/>
    </source>
</evidence>
<comment type="subunit">
    <text evidence="3">Homodimer or homotetramer.</text>
</comment>
<dbReference type="FunFam" id="2.30.140.10:FF:000001">
    <property type="entry name" value="SPE3p Spermidine synthase"/>
    <property type="match status" value="1"/>
</dbReference>
<evidence type="ECO:0000256" key="2">
    <source>
        <dbReference type="ARBA" id="ARBA00007867"/>
    </source>
</evidence>
<keyword evidence="5 10" id="KW-0808">Transferase</keyword>
<dbReference type="PANTHER" id="PTHR11558:SF11">
    <property type="entry name" value="SPERMIDINE SYNTHASE"/>
    <property type="match status" value="1"/>
</dbReference>
<dbReference type="Gene3D" id="2.30.140.10">
    <property type="entry name" value="Spermidine synthase, tetramerisation domain"/>
    <property type="match status" value="1"/>
</dbReference>
<feature type="domain" description="PABS" evidence="12">
    <location>
        <begin position="6"/>
        <end position="241"/>
    </location>
</feature>
<dbReference type="InterPro" id="IPR030373">
    <property type="entry name" value="PABS_CS"/>
</dbReference>
<dbReference type="Pfam" id="PF01564">
    <property type="entry name" value="Spermine_synth"/>
    <property type="match status" value="1"/>
</dbReference>
<dbReference type="PROSITE" id="PS01330">
    <property type="entry name" value="PABS_1"/>
    <property type="match status" value="1"/>
</dbReference>
<dbReference type="InterPro" id="IPR035246">
    <property type="entry name" value="Spermidine_synt_N"/>
</dbReference>
<evidence type="ECO:0000256" key="6">
    <source>
        <dbReference type="ARBA" id="ARBA00049307"/>
    </source>
</evidence>
<reference evidence="13" key="1">
    <citation type="journal article" date="2023" name="Mol. Biol. Evol.">
        <title>Third-Generation Sequencing Reveals the Adaptive Role of the Epigenome in Three Deep-Sea Polychaetes.</title>
        <authorList>
            <person name="Perez M."/>
            <person name="Aroh O."/>
            <person name="Sun Y."/>
            <person name="Lan Y."/>
            <person name="Juniper S.K."/>
            <person name="Young C.R."/>
            <person name="Angers B."/>
            <person name="Qian P.Y."/>
        </authorList>
    </citation>
    <scope>NUCLEOTIDE SEQUENCE</scope>
    <source>
        <strain evidence="13">P08H-3</strain>
    </source>
</reference>
<comment type="pathway">
    <text evidence="1">Amine and polyamine biosynthesis; spermidine biosynthesis; spermidine from putrescine: step 1/1.</text>
</comment>
<dbReference type="InterPro" id="IPR001045">
    <property type="entry name" value="Spermi_synthase"/>
</dbReference>
<dbReference type="AlphaFoldDB" id="A0AAD9JRQ3"/>
<gene>
    <name evidence="13" type="ORF">LSH36_181g04036</name>
</gene>
<evidence type="ECO:0000256" key="9">
    <source>
        <dbReference type="ARBA" id="ARBA00082964"/>
    </source>
</evidence>
<dbReference type="GO" id="GO:0004766">
    <property type="term" value="F:spermidine synthase activity"/>
    <property type="evidence" value="ECO:0007669"/>
    <property type="project" value="UniProtKB-EC"/>
</dbReference>
<dbReference type="PANTHER" id="PTHR11558">
    <property type="entry name" value="SPERMIDINE/SPERMINE SYNTHASE"/>
    <property type="match status" value="1"/>
</dbReference>
<dbReference type="InterPro" id="IPR037163">
    <property type="entry name" value="Spermidine_synt_N_sf"/>
</dbReference>
<evidence type="ECO:0000256" key="1">
    <source>
        <dbReference type="ARBA" id="ARBA00005123"/>
    </source>
</evidence>
<dbReference type="Pfam" id="PF17284">
    <property type="entry name" value="Spermine_synt_N"/>
    <property type="match status" value="1"/>
</dbReference>
<evidence type="ECO:0000256" key="3">
    <source>
        <dbReference type="ARBA" id="ARBA00011774"/>
    </source>
</evidence>
<sequence length="267" mass="30325">MDALQNGWFSELNDLWPGQCMSLKVTKVLHEERSKYQDIKVLETNNHGRALVLDGVIQLTESDEFSYQEMLAHVPVNSHPNPENVLVIGGGDGGVVRELTKNPAVKKITQCEIDDRVIEISKEYLPTLSEGFQSPKLTLHLGDGFKFMMEHEGEFDVIITDSSDPVGPAMSLFEKSYYERMKKALKPDGIICSQGECLWLHLNLIKEMQDFCKELFPVVDYCYCSVPTYPSGQIGFILCSLNPETNFNEPIRIFSDKELEDLSFKYL</sequence>
<evidence type="ECO:0000313" key="14">
    <source>
        <dbReference type="Proteomes" id="UP001208570"/>
    </source>
</evidence>
<feature type="active site" description="Proton acceptor" evidence="10">
    <location>
        <position position="161"/>
    </location>
</feature>
<evidence type="ECO:0000259" key="12">
    <source>
        <dbReference type="PROSITE" id="PS51006"/>
    </source>
</evidence>
<evidence type="ECO:0000256" key="11">
    <source>
        <dbReference type="RuleBase" id="RU003836"/>
    </source>
</evidence>
<dbReference type="EMBL" id="JAODUP010000181">
    <property type="protein sequence ID" value="KAK2157934.1"/>
    <property type="molecule type" value="Genomic_DNA"/>
</dbReference>
<evidence type="ECO:0000256" key="8">
    <source>
        <dbReference type="ARBA" id="ARBA00072554"/>
    </source>
</evidence>
<comment type="caution">
    <text evidence="13">The sequence shown here is derived from an EMBL/GenBank/DDBJ whole genome shotgun (WGS) entry which is preliminary data.</text>
</comment>
<evidence type="ECO:0000256" key="5">
    <source>
        <dbReference type="ARBA" id="ARBA00022679"/>
    </source>
</evidence>
<organism evidence="13 14">
    <name type="scientific">Paralvinella palmiformis</name>
    <dbReference type="NCBI Taxonomy" id="53620"/>
    <lineage>
        <taxon>Eukaryota</taxon>
        <taxon>Metazoa</taxon>
        <taxon>Spiralia</taxon>
        <taxon>Lophotrochozoa</taxon>
        <taxon>Annelida</taxon>
        <taxon>Polychaeta</taxon>
        <taxon>Sedentaria</taxon>
        <taxon>Canalipalpata</taxon>
        <taxon>Terebellida</taxon>
        <taxon>Terebelliformia</taxon>
        <taxon>Alvinellidae</taxon>
        <taxon>Paralvinella</taxon>
    </lineage>
</organism>
<dbReference type="CDD" id="cd02440">
    <property type="entry name" value="AdoMet_MTases"/>
    <property type="match status" value="1"/>
</dbReference>
<keyword evidence="14" id="KW-1185">Reference proteome</keyword>
<evidence type="ECO:0000256" key="4">
    <source>
        <dbReference type="ARBA" id="ARBA00012455"/>
    </source>
</evidence>
<comment type="similarity">
    <text evidence="2 11">Belongs to the spermidine/spermine synthase family.</text>
</comment>
<comment type="catalytic activity">
    <reaction evidence="6">
        <text>S-adenosyl 3-(methylsulfanyl)propylamine + putrescine = S-methyl-5'-thioadenosine + spermidine + H(+)</text>
        <dbReference type="Rhea" id="RHEA:12721"/>
        <dbReference type="ChEBI" id="CHEBI:15378"/>
        <dbReference type="ChEBI" id="CHEBI:17509"/>
        <dbReference type="ChEBI" id="CHEBI:57443"/>
        <dbReference type="ChEBI" id="CHEBI:57834"/>
        <dbReference type="ChEBI" id="CHEBI:326268"/>
        <dbReference type="EC" id="2.5.1.16"/>
    </reaction>
</comment>
<dbReference type="SUPFAM" id="SSF53335">
    <property type="entry name" value="S-adenosyl-L-methionine-dependent methyltransferases"/>
    <property type="match status" value="1"/>
</dbReference>
<dbReference type="GO" id="GO:0008295">
    <property type="term" value="P:spermidine biosynthetic process"/>
    <property type="evidence" value="ECO:0007669"/>
    <property type="project" value="TreeGrafter"/>
</dbReference>
<keyword evidence="10" id="KW-0620">Polyamine biosynthesis</keyword>
<dbReference type="GO" id="GO:0005829">
    <property type="term" value="C:cytosol"/>
    <property type="evidence" value="ECO:0007669"/>
    <property type="project" value="TreeGrafter"/>
</dbReference>
<dbReference type="NCBIfam" id="TIGR00417">
    <property type="entry name" value="speE"/>
    <property type="match status" value="1"/>
</dbReference>
<dbReference type="NCBIfam" id="NF002010">
    <property type="entry name" value="PRK00811.1"/>
    <property type="match status" value="1"/>
</dbReference>
<dbReference type="HAMAP" id="MF_00198">
    <property type="entry name" value="Spermidine_synth"/>
    <property type="match status" value="1"/>
</dbReference>
<evidence type="ECO:0000256" key="10">
    <source>
        <dbReference type="PROSITE-ProRule" id="PRU00354"/>
    </source>
</evidence>
<dbReference type="FunFam" id="3.40.50.150:FF:000013">
    <property type="entry name" value="Spermidine synthase"/>
    <property type="match status" value="1"/>
</dbReference>
<proteinExistence type="inferred from homology"/>
<dbReference type="Proteomes" id="UP001208570">
    <property type="component" value="Unassembled WGS sequence"/>
</dbReference>
<dbReference type="PROSITE" id="PS51006">
    <property type="entry name" value="PABS_2"/>
    <property type="match status" value="1"/>
</dbReference>
<comment type="function">
    <text evidence="7">Catalyzes the production of spermidine from putrescine and decarboxylated S-adenosylmethionine (dcSAM). Has a strong preference for putrescine as substrate, and has very low activity towards 1,3-diaminopropane. Has extremely low activity towards spermidine.</text>
</comment>
<accession>A0AAD9JRQ3</accession>
<evidence type="ECO:0000256" key="7">
    <source>
        <dbReference type="ARBA" id="ARBA00053963"/>
    </source>
</evidence>